<protein>
    <submittedName>
        <fullName evidence="2">Uncharacterized protein</fullName>
    </submittedName>
</protein>
<reference evidence="2" key="1">
    <citation type="submission" date="2018-05" db="EMBL/GenBank/DDBJ databases">
        <authorList>
            <person name="Lanie J.A."/>
            <person name="Ng W.-L."/>
            <person name="Kazmierczak K.M."/>
            <person name="Andrzejewski T.M."/>
            <person name="Davidsen T.M."/>
            <person name="Wayne K.J."/>
            <person name="Tettelin H."/>
            <person name="Glass J.I."/>
            <person name="Rusch D."/>
            <person name="Podicherti R."/>
            <person name="Tsui H.-C.T."/>
            <person name="Winkler M.E."/>
        </authorList>
    </citation>
    <scope>NUCLEOTIDE SEQUENCE</scope>
</reference>
<name>A0A381QFY7_9ZZZZ</name>
<accession>A0A381QFY7</accession>
<evidence type="ECO:0000256" key="1">
    <source>
        <dbReference type="SAM" id="MobiDB-lite"/>
    </source>
</evidence>
<organism evidence="2">
    <name type="scientific">marine metagenome</name>
    <dbReference type="NCBI Taxonomy" id="408172"/>
    <lineage>
        <taxon>unclassified sequences</taxon>
        <taxon>metagenomes</taxon>
        <taxon>ecological metagenomes</taxon>
    </lineage>
</organism>
<sequence>MPVITKRLLVFTLVATIPLSVSTLLAEQTNPVHAHIGHVMDGFRSTPDGQGLLPTAIAEAKIAAQHAALVAGSTDNLDGMKRHAGHVLHAVDPSEISSGPGLGFGVKPAAVGASRHIRMAADSEGASGNVTTHTQHVETSVNNTVKRADELIALAKAIQEATTVASAATAAERLNTLAAHLISGHDANGDGRIGWQENEGGLQQAEQHANIMKKGESLP</sequence>
<evidence type="ECO:0000313" key="2">
    <source>
        <dbReference type="EMBL" id="SUZ77814.1"/>
    </source>
</evidence>
<feature type="region of interest" description="Disordered" evidence="1">
    <location>
        <begin position="200"/>
        <end position="219"/>
    </location>
</feature>
<dbReference type="EMBL" id="UINC01001330">
    <property type="protein sequence ID" value="SUZ77814.1"/>
    <property type="molecule type" value="Genomic_DNA"/>
</dbReference>
<proteinExistence type="predicted"/>
<dbReference type="AlphaFoldDB" id="A0A381QFY7"/>
<gene>
    <name evidence="2" type="ORF">METZ01_LOCUS30668</name>
</gene>